<sequence>MADAKDLDKFKERLEICDEIEFDLNGQSWNLEPVYKGDDQVAWELYQRDPKYDQTINTIDPNEILRVKIDGKPLIDQWSKVKC</sequence>
<accession>A0AAU7C5X6</accession>
<proteinExistence type="predicted"/>
<dbReference type="RefSeq" id="WP_270642173.1">
    <property type="nucleotide sequence ID" value="NZ_CP154878.1"/>
</dbReference>
<protein>
    <submittedName>
        <fullName evidence="1">Uncharacterized protein</fullName>
    </submittedName>
</protein>
<dbReference type="KEGG" id="lalo:ABC765_05545"/>
<gene>
    <name evidence="1" type="ORF">ABC765_05545</name>
</gene>
<reference evidence="1" key="1">
    <citation type="submission" date="2024-04" db="EMBL/GenBank/DDBJ databases">
        <title>Limosilactobacillus allomucosae sp. nov., a novel species isolated from wild boar faecal samples as a potential probiotics for domestic pigs.</title>
        <authorList>
            <person name="Chen B."/>
        </authorList>
    </citation>
    <scope>NUCLEOTIDE SEQUENCE</scope>
    <source>
        <strain evidence="1">WILCCON 0051</strain>
    </source>
</reference>
<organism evidence="1">
    <name type="scientific">Limosilactobacillus allomucosae</name>
    <dbReference type="NCBI Taxonomy" id="3142938"/>
    <lineage>
        <taxon>Bacteria</taxon>
        <taxon>Bacillati</taxon>
        <taxon>Bacillota</taxon>
        <taxon>Bacilli</taxon>
        <taxon>Lactobacillales</taxon>
        <taxon>Lactobacillaceae</taxon>
        <taxon>Limosilactobacillus</taxon>
    </lineage>
</organism>
<dbReference type="AlphaFoldDB" id="A0AAU7C5X6"/>
<evidence type="ECO:0000313" key="1">
    <source>
        <dbReference type="EMBL" id="XBG96538.1"/>
    </source>
</evidence>
<name>A0AAU7C5X6_9LACO</name>
<dbReference type="EMBL" id="CP154878">
    <property type="protein sequence ID" value="XBG96538.1"/>
    <property type="molecule type" value="Genomic_DNA"/>
</dbReference>